<feature type="signal peptide" evidence="1">
    <location>
        <begin position="1"/>
        <end position="20"/>
    </location>
</feature>
<dbReference type="RefSeq" id="WP_243516949.1">
    <property type="nucleotide sequence ID" value="NZ_CP094534.1"/>
</dbReference>
<dbReference type="SUPFAM" id="SSF101898">
    <property type="entry name" value="NHL repeat"/>
    <property type="match status" value="1"/>
</dbReference>
<dbReference type="InterPro" id="IPR026444">
    <property type="entry name" value="Secre_tail"/>
</dbReference>
<dbReference type="Proteomes" id="UP000831390">
    <property type="component" value="Chromosome"/>
</dbReference>
<feature type="chain" id="PRO_5046918532" evidence="1">
    <location>
        <begin position="21"/>
        <end position="879"/>
    </location>
</feature>
<reference evidence="2 3" key="1">
    <citation type="submission" date="2022-03" db="EMBL/GenBank/DDBJ databases">
        <title>Hymenobactersp. isolated from the air.</title>
        <authorList>
            <person name="Won M."/>
            <person name="Kwon S.-W."/>
        </authorList>
    </citation>
    <scope>NUCLEOTIDE SEQUENCE [LARGE SCALE GENOMIC DNA]</scope>
    <source>
        <strain evidence="2 3">KACC 22596</strain>
    </source>
</reference>
<dbReference type="EMBL" id="CP094534">
    <property type="protein sequence ID" value="UOE35277.1"/>
    <property type="molecule type" value="Genomic_DNA"/>
</dbReference>
<dbReference type="InterPro" id="IPR011044">
    <property type="entry name" value="Quino_amine_DH_bsu"/>
</dbReference>
<gene>
    <name evidence="2" type="ORF">MTP16_06390</name>
</gene>
<dbReference type="SUPFAM" id="SSF50969">
    <property type="entry name" value="YVTN repeat-like/Quinoprotein amine dehydrogenase"/>
    <property type="match status" value="1"/>
</dbReference>
<evidence type="ECO:0000256" key="1">
    <source>
        <dbReference type="SAM" id="SignalP"/>
    </source>
</evidence>
<proteinExistence type="predicted"/>
<dbReference type="Gene3D" id="2.80.10.50">
    <property type="match status" value="5"/>
</dbReference>
<dbReference type="NCBIfam" id="TIGR02608">
    <property type="entry name" value="delta_60_rpt"/>
    <property type="match status" value="8"/>
</dbReference>
<evidence type="ECO:0000313" key="2">
    <source>
        <dbReference type="EMBL" id="UOE35277.1"/>
    </source>
</evidence>
<keyword evidence="3" id="KW-1185">Reference proteome</keyword>
<evidence type="ECO:0000313" key="3">
    <source>
        <dbReference type="Proteomes" id="UP000831390"/>
    </source>
</evidence>
<keyword evidence="1" id="KW-0732">Signal</keyword>
<accession>A0ABY4B814</accession>
<sequence length="879" mass="91024">MRFFLLTVLCLIGCSWASSAQTRIDPSFLPQRLYEPASAAAALQLSNGNRLVFGVQRAEHQDVPGIAAYLPNGQLDTQFQANLAAATWTEVRGAAEAPGGKIWVVAGSVAYGSTTYFQLVRLNADGTRDASFAPRTSGWGIIYNVAAQPDGKIVVGGQSLLRPGFTTTVSVMRLNADGTPDTAFNTRFAALNLSSYYAPDAVVLQPDGKLLCAFTSPLLNVFRLNLDGSQDSSFQLRFPSGGTPVPASNAYGASLALQPDGKVLLGANNGYSGGIFMGLAARIVRFGPTGIHDTSFAAPTNLYPQRSDYLVPTMQVRPDGRILVAVGSPGIYQYQLGASQQYVAQLLATGAFDPAWRVPARVNSTYGTPSDGVSSIQLLASGQVLTAGGLLNIEAATALPTGVHLLQATGAPAPFVAPLLQQPSSSAVTLQPGPGGKILVSGWFSEINGVASVGLARLNADGSTDAGFVARSPFATAAPSTSVTPFYTYPDGRVLVGGYFSFQANGQQHVNLVRLLANGRLDSTFVSAAYGPGSPYGSGMSPDNGYLRSAQVQPGGSIVVMGLPSNNASVPGQPFLARLTDTGQLDATFQPAVAAPTCLLVRPDGRVLVGAPSTTGQAATVTGLLADGGIDPAFTPASVTNGTAATSVNQLVQTPGGKILFLGNFTAVGTVATARIGQLTATGAPDPTFAVASTAFTPLYSGSSSVFGLAVQPNGRIVVGGFTRATGQTAIKTLLRLLPNGALDTGFAANLQPDFYVFTPVVQPDGAILVPGYYTTIGGQLHIGLARLLDANVLHVPSAQVQANTSAYPVPAHGQLTLRLDAAARPKAVFLLDALGRPVLRQAVLQPEMQLATDALTPGVYLLRVEYATGAVTRRVVLE</sequence>
<organism evidence="2 3">
    <name type="scientific">Hymenobacter monticola</name>
    <dbReference type="NCBI Taxonomy" id="1705399"/>
    <lineage>
        <taxon>Bacteria</taxon>
        <taxon>Pseudomonadati</taxon>
        <taxon>Bacteroidota</taxon>
        <taxon>Cytophagia</taxon>
        <taxon>Cytophagales</taxon>
        <taxon>Hymenobacteraceae</taxon>
        <taxon>Hymenobacter</taxon>
    </lineage>
</organism>
<dbReference type="Pfam" id="PF17164">
    <property type="entry name" value="DUF5122"/>
    <property type="match status" value="9"/>
</dbReference>
<dbReference type="NCBIfam" id="TIGR04183">
    <property type="entry name" value="Por_Secre_tail"/>
    <property type="match status" value="1"/>
</dbReference>
<name>A0ABY4B814_9BACT</name>
<protein>
    <submittedName>
        <fullName evidence="2">T9SS type A sorting domain-containing protein</fullName>
    </submittedName>
</protein>
<dbReference type="InterPro" id="IPR013431">
    <property type="entry name" value="Delta_60_rpt"/>
</dbReference>